<evidence type="ECO:0000313" key="6">
    <source>
        <dbReference type="RefSeq" id="XP_010926239.1"/>
    </source>
</evidence>
<sequence length="442" mass="45315">MGKLKAKKVRNNKRNNKRRKLGLKPKKKQNHPAAAHDHDLVLFGGEGGVASGGRGGGGGSDDESSGLPTPDRLHRLLEPYTKDQLIGFLLDAAAADPDVLARIHAVADRDVSHRKIFVHGLGWDATRETLLQAFEPYGPIEDCNVVVDKVTGRAKGYGFVLFGSRAGAVRALKQPQKKIKNRVASCQLASIGPVPAAGGAADTAGRKIHVSNVHADAAPDRLKAFFARFGEIEAGPIGFDMLTGKSRGFALFVYKTQEGARRALEEPYKMFEGHQLHCQLATDSQKGKAPALAPSSALLGPASQPVLAAVAAAQNLALLGQNPAYSALLGQNPLLAAAALNPAAAAALNPAVATALNPAAATALNQGAAAALNTAAAGLVASQGQTLGGGVGVGGGAPSLLGAYGSQVTAGLQGLQSYEGTQLGQSSSLRPGGSFGGFPSYM</sequence>
<dbReference type="PANTHER" id="PTHR48024">
    <property type="entry name" value="GEO13361P1-RELATED"/>
    <property type="match status" value="1"/>
</dbReference>
<dbReference type="Pfam" id="PF00076">
    <property type="entry name" value="RRM_1"/>
    <property type="match status" value="2"/>
</dbReference>
<dbReference type="InterPro" id="IPR035979">
    <property type="entry name" value="RBD_domain_sf"/>
</dbReference>
<dbReference type="InterPro" id="IPR012677">
    <property type="entry name" value="Nucleotide-bd_a/b_plait_sf"/>
</dbReference>
<feature type="region of interest" description="Disordered" evidence="3">
    <location>
        <begin position="51"/>
        <end position="73"/>
    </location>
</feature>
<feature type="region of interest" description="Disordered" evidence="3">
    <location>
        <begin position="422"/>
        <end position="442"/>
    </location>
</feature>
<dbReference type="SUPFAM" id="SSF54928">
    <property type="entry name" value="RNA-binding domain, RBD"/>
    <property type="match status" value="2"/>
</dbReference>
<gene>
    <name evidence="6" type="primary">LOC105048592</name>
</gene>
<dbReference type="InterPro" id="IPR050886">
    <property type="entry name" value="RNA-binding_reg"/>
</dbReference>
<feature type="region of interest" description="Disordered" evidence="3">
    <location>
        <begin position="1"/>
        <end position="39"/>
    </location>
</feature>
<dbReference type="PROSITE" id="PS50102">
    <property type="entry name" value="RRM"/>
    <property type="match status" value="2"/>
</dbReference>
<dbReference type="SMART" id="SM00360">
    <property type="entry name" value="RRM"/>
    <property type="match status" value="2"/>
</dbReference>
<reference evidence="6" key="1">
    <citation type="submission" date="2025-08" db="UniProtKB">
        <authorList>
            <consortium name="RefSeq"/>
        </authorList>
    </citation>
    <scope>IDENTIFICATION</scope>
</reference>
<evidence type="ECO:0000256" key="2">
    <source>
        <dbReference type="PROSITE-ProRule" id="PRU00176"/>
    </source>
</evidence>
<dbReference type="Gene3D" id="3.30.70.330">
    <property type="match status" value="2"/>
</dbReference>
<dbReference type="OrthoDB" id="1875751at2759"/>
<accession>A0A6I9RPD0</accession>
<dbReference type="RefSeq" id="XP_010926239.1">
    <property type="nucleotide sequence ID" value="XM_010927937.3"/>
</dbReference>
<dbReference type="GO" id="GO:0003723">
    <property type="term" value="F:RNA binding"/>
    <property type="evidence" value="ECO:0007669"/>
    <property type="project" value="UniProtKB-UniRule"/>
</dbReference>
<dbReference type="Proteomes" id="UP000504607">
    <property type="component" value="Chromosome 7"/>
</dbReference>
<dbReference type="PANTHER" id="PTHR48024:SF9">
    <property type="entry name" value="UBP1-ASSOCIATED PROTEINS 1A-RELATED"/>
    <property type="match status" value="1"/>
</dbReference>
<dbReference type="AlphaFoldDB" id="A0A6I9RPD0"/>
<name>A0A6I9RPD0_ELAGV</name>
<dbReference type="InterPro" id="IPR000504">
    <property type="entry name" value="RRM_dom"/>
</dbReference>
<evidence type="ECO:0000256" key="3">
    <source>
        <dbReference type="SAM" id="MobiDB-lite"/>
    </source>
</evidence>
<feature type="compositionally biased region" description="Basic residues" evidence="3">
    <location>
        <begin position="1"/>
        <end position="30"/>
    </location>
</feature>
<protein>
    <submittedName>
        <fullName evidence="6">UBP1-associated protein 2B isoform X2</fullName>
    </submittedName>
</protein>
<evidence type="ECO:0000313" key="5">
    <source>
        <dbReference type="Proteomes" id="UP000504607"/>
    </source>
</evidence>
<feature type="domain" description="RRM" evidence="4">
    <location>
        <begin position="206"/>
        <end position="283"/>
    </location>
</feature>
<organism evidence="5 6">
    <name type="scientific">Elaeis guineensis var. tenera</name>
    <name type="common">Oil palm</name>
    <dbReference type="NCBI Taxonomy" id="51953"/>
    <lineage>
        <taxon>Eukaryota</taxon>
        <taxon>Viridiplantae</taxon>
        <taxon>Streptophyta</taxon>
        <taxon>Embryophyta</taxon>
        <taxon>Tracheophyta</taxon>
        <taxon>Spermatophyta</taxon>
        <taxon>Magnoliopsida</taxon>
        <taxon>Liliopsida</taxon>
        <taxon>Arecaceae</taxon>
        <taxon>Arecoideae</taxon>
        <taxon>Cocoseae</taxon>
        <taxon>Elaeidinae</taxon>
        <taxon>Elaeis</taxon>
    </lineage>
</organism>
<feature type="domain" description="RRM" evidence="4">
    <location>
        <begin position="114"/>
        <end position="215"/>
    </location>
</feature>
<keyword evidence="5" id="KW-1185">Reference proteome</keyword>
<proteinExistence type="predicted"/>
<keyword evidence="1 2" id="KW-0694">RNA-binding</keyword>
<evidence type="ECO:0000259" key="4">
    <source>
        <dbReference type="PROSITE" id="PS50102"/>
    </source>
</evidence>
<dbReference type="GO" id="GO:0005634">
    <property type="term" value="C:nucleus"/>
    <property type="evidence" value="ECO:0007669"/>
    <property type="project" value="TreeGrafter"/>
</dbReference>
<evidence type="ECO:0000256" key="1">
    <source>
        <dbReference type="ARBA" id="ARBA00022884"/>
    </source>
</evidence>